<dbReference type="PROSITE" id="PS51257">
    <property type="entry name" value="PROKAR_LIPOPROTEIN"/>
    <property type="match status" value="1"/>
</dbReference>
<dbReference type="InterPro" id="IPR004890">
    <property type="entry name" value="Lipoprotein_10_C"/>
</dbReference>
<evidence type="ECO:0000313" key="6">
    <source>
        <dbReference type="Proteomes" id="UP000215452"/>
    </source>
</evidence>
<feature type="domain" description="Mycoplasma lipoprotein C-terminal" evidence="3">
    <location>
        <begin position="572"/>
        <end position="693"/>
    </location>
</feature>
<feature type="domain" description="Mycoplasma lipoprotein central" evidence="4">
    <location>
        <begin position="235"/>
        <end position="411"/>
    </location>
</feature>
<dbReference type="InterPro" id="IPR054825">
    <property type="entry name" value="P68-like"/>
</dbReference>
<evidence type="ECO:0008006" key="7">
    <source>
        <dbReference type="Google" id="ProtNLM"/>
    </source>
</evidence>
<accession>A0A223MAH0</accession>
<feature type="signal peptide" evidence="2">
    <location>
        <begin position="1"/>
        <end position="29"/>
    </location>
</feature>
<evidence type="ECO:0000259" key="4">
    <source>
        <dbReference type="Pfam" id="PF03305"/>
    </source>
</evidence>
<dbReference type="AlphaFoldDB" id="A0A223MAH0"/>
<dbReference type="Proteomes" id="UP000215452">
    <property type="component" value="Chromosome"/>
</dbReference>
<dbReference type="NCBIfam" id="NF045826">
    <property type="entry name" value="lipo_P68"/>
    <property type="match status" value="1"/>
</dbReference>
<dbReference type="EMBL" id="CP022714">
    <property type="protein sequence ID" value="ASU14558.1"/>
    <property type="molecule type" value="Genomic_DNA"/>
</dbReference>
<evidence type="ECO:0000256" key="2">
    <source>
        <dbReference type="SAM" id="SignalP"/>
    </source>
</evidence>
<reference evidence="5 6" key="1">
    <citation type="submission" date="2017-08" db="EMBL/GenBank/DDBJ databases">
        <title>The complete genome sequence of a Mycoplasma hyopneumoniae isolate in Korea.</title>
        <authorList>
            <person name="Han J."/>
            <person name="Lee N."/>
        </authorList>
    </citation>
    <scope>NUCLEOTIDE SEQUENCE [LARGE SCALE GENOMIC DNA]</scope>
    <source>
        <strain evidence="5 6">KM014</strain>
    </source>
</reference>
<feature type="chain" id="PRO_5012036213" description="Lipoprotein" evidence="2">
    <location>
        <begin position="30"/>
        <end position="737"/>
    </location>
</feature>
<evidence type="ECO:0000313" key="5">
    <source>
        <dbReference type="EMBL" id="ASU14558.1"/>
    </source>
</evidence>
<comment type="similarity">
    <text evidence="1">Belongs to the MG185/MG260 family.</text>
</comment>
<keyword evidence="2" id="KW-0732">Signal</keyword>
<organism evidence="5 6">
    <name type="scientific">Mesomycoplasma hyopneumoniae</name>
    <name type="common">Mycoplasma hyopneumoniae</name>
    <dbReference type="NCBI Taxonomy" id="2099"/>
    <lineage>
        <taxon>Bacteria</taxon>
        <taxon>Bacillati</taxon>
        <taxon>Mycoplasmatota</taxon>
        <taxon>Mycoplasmoidales</taxon>
        <taxon>Metamycoplasmataceae</taxon>
        <taxon>Mesomycoplasma</taxon>
    </lineage>
</organism>
<evidence type="ECO:0000259" key="3">
    <source>
        <dbReference type="Pfam" id="PF03202"/>
    </source>
</evidence>
<proteinExistence type="inferred from homology"/>
<dbReference type="InterPro" id="IPR004984">
    <property type="entry name" value="Mycoplasma_lipoprotein_cen_dom"/>
</dbReference>
<sequence length="737" mass="84672">MNKIQKIKSKFLKSALILSTIFSVPLLSAASCYKSKTENPATQSQINNPLRYDTELDNSIDFRIIFSGSDPRNKALTKILQKWNEKPEVKNNQPGYFPAKIDQAIANYQDDQTSLTNYLEAKENKKLPNLTLNYPALASTLNKYGMLLDFSSQRDLDEKIKSEYDDKFLVEMKNLPGISAERIPLLPILKTSKVLLVDKPVLSYILESAKKSSQNFKIAESDQQKVKELDPQKTDYEYISKIWGQYQNFPLDQNGFDGYTFSFEKLNNFSDIVDFLSRVKKSFPDAPKGPLTEKVDFLIGFNDAAALFLFAAFAVADGNYNQSSYFRDDEKQLLNYNNLFNKSTKNYQNTKKAYEIMAKLIKEKLAGPWKKSYASDYLKNHQLVFALTSSSHYSRNFEELGQVFLRFSKDSFQFDYPVGSKSKIWKLVDQENLPENAIAKVHQILDNKPGYVYVLAPNSTSENDIILDPQVDAKLIQEIKNTIKTKGEINNFSFLSSDPDFEKWLLEKKQTSSDLASLYLDFGQESKYKLIKQSKNVTLFSKSYQKLNEDELMILPEPQKVEKSNKFNILTLQGPSLIGFHNNEKEDVATLNFVKWFISQKEEFLTENQQKLESTPADFLAFAAGNLNPTKANLNSDFEKNPLFLQNPIFQIPLAEFKKQLENPEKYRLFSEPAGVDSNTFRKTLFSTITQINNQFLQDPELDLDFDYFLEQLRANIALSVKLEKDQKNSENKTVKN</sequence>
<gene>
    <name evidence="5" type="ORF">CIB43_00670</name>
</gene>
<dbReference type="Pfam" id="PF03305">
    <property type="entry name" value="Lipoprotein_X"/>
    <property type="match status" value="1"/>
</dbReference>
<name>A0A223MAH0_MESHO</name>
<evidence type="ECO:0000256" key="1">
    <source>
        <dbReference type="ARBA" id="ARBA00009031"/>
    </source>
</evidence>
<dbReference type="Pfam" id="PF03202">
    <property type="entry name" value="Lipoprotein_10"/>
    <property type="match status" value="1"/>
</dbReference>
<protein>
    <recommendedName>
        <fullName evidence="7">Lipoprotein</fullName>
    </recommendedName>
</protein>